<reference evidence="1 2" key="1">
    <citation type="journal article" date="2019" name="Commun. Biol.">
        <title>The bagworm genome reveals a unique fibroin gene that provides high tensile strength.</title>
        <authorList>
            <person name="Kono N."/>
            <person name="Nakamura H."/>
            <person name="Ohtoshi R."/>
            <person name="Tomita M."/>
            <person name="Numata K."/>
            <person name="Arakawa K."/>
        </authorList>
    </citation>
    <scope>NUCLEOTIDE SEQUENCE [LARGE SCALE GENOMIC DNA]</scope>
</reference>
<evidence type="ECO:0000313" key="2">
    <source>
        <dbReference type="Proteomes" id="UP000299102"/>
    </source>
</evidence>
<organism evidence="1 2">
    <name type="scientific">Eumeta variegata</name>
    <name type="common">Bagworm moth</name>
    <name type="synonym">Eumeta japonica</name>
    <dbReference type="NCBI Taxonomy" id="151549"/>
    <lineage>
        <taxon>Eukaryota</taxon>
        <taxon>Metazoa</taxon>
        <taxon>Ecdysozoa</taxon>
        <taxon>Arthropoda</taxon>
        <taxon>Hexapoda</taxon>
        <taxon>Insecta</taxon>
        <taxon>Pterygota</taxon>
        <taxon>Neoptera</taxon>
        <taxon>Endopterygota</taxon>
        <taxon>Lepidoptera</taxon>
        <taxon>Glossata</taxon>
        <taxon>Ditrysia</taxon>
        <taxon>Tineoidea</taxon>
        <taxon>Psychidae</taxon>
        <taxon>Oiketicinae</taxon>
        <taxon>Eumeta</taxon>
    </lineage>
</organism>
<name>A0A4C1W5L5_EUMVA</name>
<dbReference type="AlphaFoldDB" id="A0A4C1W5L5"/>
<sequence>MRSQSERVRGTRPFHSGMLHRVRPDGTCECRRCVTCAMDDAWRKASRHRMSQETVTGRFPSLLLGRRRLAAAGWRKGA</sequence>
<gene>
    <name evidence="1" type="ORF">EVAR_30434_1</name>
</gene>
<keyword evidence="2" id="KW-1185">Reference proteome</keyword>
<protein>
    <submittedName>
        <fullName evidence="1">Uncharacterized protein</fullName>
    </submittedName>
</protein>
<dbReference type="Proteomes" id="UP000299102">
    <property type="component" value="Unassembled WGS sequence"/>
</dbReference>
<comment type="caution">
    <text evidence="1">The sequence shown here is derived from an EMBL/GenBank/DDBJ whole genome shotgun (WGS) entry which is preliminary data.</text>
</comment>
<dbReference type="EMBL" id="BGZK01000480">
    <property type="protein sequence ID" value="GBP46303.1"/>
    <property type="molecule type" value="Genomic_DNA"/>
</dbReference>
<evidence type="ECO:0000313" key="1">
    <source>
        <dbReference type="EMBL" id="GBP46303.1"/>
    </source>
</evidence>
<accession>A0A4C1W5L5</accession>
<proteinExistence type="predicted"/>